<name>A0A918CLI7_9ACTN</name>
<dbReference type="AlphaFoldDB" id="A0A918CLI7"/>
<accession>A0A918CLI7</accession>
<dbReference type="InterPro" id="IPR058119">
    <property type="entry name" value="SCO0607-like"/>
</dbReference>
<organism evidence="1 2">
    <name type="scientific">Streptomyces aurantiogriseus</name>
    <dbReference type="NCBI Taxonomy" id="66870"/>
    <lineage>
        <taxon>Bacteria</taxon>
        <taxon>Bacillati</taxon>
        <taxon>Actinomycetota</taxon>
        <taxon>Actinomycetes</taxon>
        <taxon>Kitasatosporales</taxon>
        <taxon>Streptomycetaceae</taxon>
        <taxon>Streptomyces</taxon>
    </lineage>
</organism>
<reference evidence="1" key="1">
    <citation type="journal article" date="2014" name="Int. J. Syst. Evol. Microbiol.">
        <title>Complete genome sequence of Corynebacterium casei LMG S-19264T (=DSM 44701T), isolated from a smear-ripened cheese.</title>
        <authorList>
            <consortium name="US DOE Joint Genome Institute (JGI-PGF)"/>
            <person name="Walter F."/>
            <person name="Albersmeier A."/>
            <person name="Kalinowski J."/>
            <person name="Ruckert C."/>
        </authorList>
    </citation>
    <scope>NUCLEOTIDE SEQUENCE</scope>
    <source>
        <strain evidence="1">JCM 4346</strain>
    </source>
</reference>
<reference evidence="1" key="2">
    <citation type="submission" date="2020-09" db="EMBL/GenBank/DDBJ databases">
        <authorList>
            <person name="Sun Q."/>
            <person name="Ohkuma M."/>
        </authorList>
    </citation>
    <scope>NUCLEOTIDE SEQUENCE</scope>
    <source>
        <strain evidence="1">JCM 4346</strain>
    </source>
</reference>
<protein>
    <recommendedName>
        <fullName evidence="3">Lipoprotein</fullName>
    </recommendedName>
</protein>
<keyword evidence="2" id="KW-1185">Reference proteome</keyword>
<evidence type="ECO:0000313" key="1">
    <source>
        <dbReference type="EMBL" id="GGR29274.1"/>
    </source>
</evidence>
<evidence type="ECO:0008006" key="3">
    <source>
        <dbReference type="Google" id="ProtNLM"/>
    </source>
</evidence>
<dbReference type="Proteomes" id="UP000658320">
    <property type="component" value="Unassembled WGS sequence"/>
</dbReference>
<sequence>MRTGNRVQSPMSAIGRGVRRSVLGLSLVGLSAALLTGCSIEEASCGGGEYPVLAVGSSGSSCVPNGEEPPAGYARYPEGKVPEHVGDKWDEYWSTRTLDENGKVIEVPAGE</sequence>
<proteinExistence type="predicted"/>
<dbReference type="NCBIfam" id="NF046120">
    <property type="entry name" value="lipo_SCO0607"/>
    <property type="match status" value="1"/>
</dbReference>
<dbReference type="EMBL" id="BMSX01000012">
    <property type="protein sequence ID" value="GGR29274.1"/>
    <property type="molecule type" value="Genomic_DNA"/>
</dbReference>
<gene>
    <name evidence="1" type="ORF">GCM10010251_51890</name>
</gene>
<comment type="caution">
    <text evidence="1">The sequence shown here is derived from an EMBL/GenBank/DDBJ whole genome shotgun (WGS) entry which is preliminary data.</text>
</comment>
<evidence type="ECO:0000313" key="2">
    <source>
        <dbReference type="Proteomes" id="UP000658320"/>
    </source>
</evidence>